<dbReference type="AlphaFoldDB" id="A0A7W8LQ22"/>
<dbReference type="InterPro" id="IPR051257">
    <property type="entry name" value="Diverse_CBS-Domain"/>
</dbReference>
<keyword evidence="1 2" id="KW-0129">CBS domain</keyword>
<dbReference type="CDD" id="cd04622">
    <property type="entry name" value="CBS_pair_HRP1_like"/>
    <property type="match status" value="1"/>
</dbReference>
<protein>
    <submittedName>
        <fullName evidence="4">CBS domain-containing protein</fullName>
    </submittedName>
</protein>
<proteinExistence type="predicted"/>
<reference evidence="4 5" key="1">
    <citation type="submission" date="2020-08" db="EMBL/GenBank/DDBJ databases">
        <title>Genomic Encyclopedia of Type Strains, Phase IV (KMG-IV): sequencing the most valuable type-strain genomes for metagenomic binning, comparative biology and taxonomic classification.</title>
        <authorList>
            <person name="Goeker M."/>
        </authorList>
    </citation>
    <scope>NUCLEOTIDE SEQUENCE [LARGE SCALE GENOMIC DNA]</scope>
    <source>
        <strain evidence="4 5">DSM 101791</strain>
    </source>
</reference>
<evidence type="ECO:0000256" key="1">
    <source>
        <dbReference type="ARBA" id="ARBA00023122"/>
    </source>
</evidence>
<evidence type="ECO:0000313" key="5">
    <source>
        <dbReference type="Proteomes" id="UP000525389"/>
    </source>
</evidence>
<dbReference type="Pfam" id="PF00571">
    <property type="entry name" value="CBS"/>
    <property type="match status" value="2"/>
</dbReference>
<feature type="domain" description="CBS" evidence="3">
    <location>
        <begin position="8"/>
        <end position="64"/>
    </location>
</feature>
<dbReference type="Gene3D" id="3.10.580.10">
    <property type="entry name" value="CBS-domain"/>
    <property type="match status" value="1"/>
</dbReference>
<dbReference type="EMBL" id="JACHFN010000006">
    <property type="protein sequence ID" value="MBB5234378.1"/>
    <property type="molecule type" value="Genomic_DNA"/>
</dbReference>
<dbReference type="InterPro" id="IPR000644">
    <property type="entry name" value="CBS_dom"/>
</dbReference>
<evidence type="ECO:0000313" key="4">
    <source>
        <dbReference type="EMBL" id="MBB5234378.1"/>
    </source>
</evidence>
<evidence type="ECO:0000259" key="3">
    <source>
        <dbReference type="PROSITE" id="PS51371"/>
    </source>
</evidence>
<feature type="domain" description="CBS" evidence="3">
    <location>
        <begin position="71"/>
        <end position="127"/>
    </location>
</feature>
<evidence type="ECO:0000256" key="2">
    <source>
        <dbReference type="PROSITE-ProRule" id="PRU00703"/>
    </source>
</evidence>
<dbReference type="PROSITE" id="PS51371">
    <property type="entry name" value="CBS"/>
    <property type="match status" value="2"/>
</dbReference>
<dbReference type="SUPFAM" id="SSF54631">
    <property type="entry name" value="CBS-domain pair"/>
    <property type="match status" value="1"/>
</dbReference>
<dbReference type="PANTHER" id="PTHR43080">
    <property type="entry name" value="CBS DOMAIN-CONTAINING PROTEIN CBSX3, MITOCHONDRIAL"/>
    <property type="match status" value="1"/>
</dbReference>
<gene>
    <name evidence="4" type="ORF">HNQ09_001816</name>
</gene>
<organism evidence="4 5">
    <name type="scientific">Deinococcus budaensis</name>
    <dbReference type="NCBI Taxonomy" id="1665626"/>
    <lineage>
        <taxon>Bacteria</taxon>
        <taxon>Thermotogati</taxon>
        <taxon>Deinococcota</taxon>
        <taxon>Deinococci</taxon>
        <taxon>Deinococcales</taxon>
        <taxon>Deinococcaceae</taxon>
        <taxon>Deinococcus</taxon>
    </lineage>
</organism>
<dbReference type="SMART" id="SM00116">
    <property type="entry name" value="CBS"/>
    <property type="match status" value="2"/>
</dbReference>
<comment type="caution">
    <text evidence="4">The sequence shown here is derived from an EMBL/GenBank/DDBJ whole genome shotgun (WGS) entry which is preliminary data.</text>
</comment>
<dbReference type="RefSeq" id="WP_184028141.1">
    <property type="nucleotide sequence ID" value="NZ_JACHFN010000006.1"/>
</dbReference>
<sequence length="141" mass="14930">MPTLRDIMTPGLVTVDPQATLKEVATLMLEQDIGAVLVMDGEHPSGIITDRDIVVRAVAYGHDYGTAVTDYTTGSVFTMEADTDVQQAAREMADRQLRRLPVTEGGRVVGMVSLGDLAVRTGGSADETALQGVSQPSADPQ</sequence>
<dbReference type="PANTHER" id="PTHR43080:SF2">
    <property type="entry name" value="CBS DOMAIN-CONTAINING PROTEIN"/>
    <property type="match status" value="1"/>
</dbReference>
<dbReference type="Proteomes" id="UP000525389">
    <property type="component" value="Unassembled WGS sequence"/>
</dbReference>
<accession>A0A7W8LQ22</accession>
<dbReference type="InterPro" id="IPR046342">
    <property type="entry name" value="CBS_dom_sf"/>
</dbReference>
<keyword evidence="5" id="KW-1185">Reference proteome</keyword>
<name>A0A7W8LQ22_9DEIO</name>